<dbReference type="Pfam" id="PF20815">
    <property type="entry name" value="GIY_YIG_2"/>
    <property type="match status" value="1"/>
</dbReference>
<gene>
    <name evidence="2" type="ORF">RM541_04290</name>
</gene>
<sequence>MKGDRKFSVVQIEEIKKLVFEKENALPNQQKKIRDKIRKIGFYYSDFSPSKRGYTVQDVENLIAVGEIEVIGDRNPKSQPLEKTRADNSTDIIILEEILSEFRKNCFDPKVNSESTIPHASGNYIMCLKEGSSLPVTAISPFFKSFDHYKVIYTGIAGKSLRTRIFRTHFYGNNAGRSTLRKSLGVLFGYKLIPRDSDPTSGKTKFSQVDEKELSNWLSENILMFFYQTENCHKLEEKLIEEFNPPLNLDANKSEKNKNFRVLLSQLRNSKN</sequence>
<comment type="caution">
    <text evidence="2">The sequence shown here is derived from an EMBL/GenBank/DDBJ whole genome shotgun (WGS) entry which is preliminary data.</text>
</comment>
<organism evidence="2 3">
    <name type="scientific">Autumnicola psychrophila</name>
    <dbReference type="NCBI Taxonomy" id="3075592"/>
    <lineage>
        <taxon>Bacteria</taxon>
        <taxon>Pseudomonadati</taxon>
        <taxon>Bacteroidota</taxon>
        <taxon>Flavobacteriia</taxon>
        <taxon>Flavobacteriales</taxon>
        <taxon>Flavobacteriaceae</taxon>
        <taxon>Autumnicola</taxon>
    </lineage>
</organism>
<dbReference type="EMBL" id="JAVRHN010000003">
    <property type="protein sequence ID" value="MDT0685567.1"/>
    <property type="molecule type" value="Genomic_DNA"/>
</dbReference>
<evidence type="ECO:0000313" key="3">
    <source>
        <dbReference type="Proteomes" id="UP001253848"/>
    </source>
</evidence>
<evidence type="ECO:0000259" key="1">
    <source>
        <dbReference type="Pfam" id="PF20815"/>
    </source>
</evidence>
<keyword evidence="3" id="KW-1185">Reference proteome</keyword>
<dbReference type="InterPro" id="IPR049311">
    <property type="entry name" value="GIY_YIG_cat"/>
</dbReference>
<accession>A0ABU3DPC1</accession>
<name>A0ABU3DPC1_9FLAO</name>
<feature type="domain" description="GIY-YIG catalytic" evidence="1">
    <location>
        <begin position="122"/>
        <end position="269"/>
    </location>
</feature>
<dbReference type="Proteomes" id="UP001253848">
    <property type="component" value="Unassembled WGS sequence"/>
</dbReference>
<reference evidence="2 3" key="1">
    <citation type="submission" date="2023-09" db="EMBL/GenBank/DDBJ databases">
        <authorList>
            <person name="Rey-Velasco X."/>
        </authorList>
    </citation>
    <scope>NUCLEOTIDE SEQUENCE [LARGE SCALE GENOMIC DNA]</scope>
    <source>
        <strain evidence="2 3">F225</strain>
    </source>
</reference>
<dbReference type="RefSeq" id="WP_311498987.1">
    <property type="nucleotide sequence ID" value="NZ_JAVRHN010000003.1"/>
</dbReference>
<evidence type="ECO:0000313" key="2">
    <source>
        <dbReference type="EMBL" id="MDT0685567.1"/>
    </source>
</evidence>
<protein>
    <recommendedName>
        <fullName evidence="1">GIY-YIG catalytic domain-containing protein</fullName>
    </recommendedName>
</protein>
<proteinExistence type="predicted"/>